<accession>A0ABV9NWU4</accession>
<dbReference type="Gene3D" id="1.50.10.20">
    <property type="match status" value="1"/>
</dbReference>
<evidence type="ECO:0000313" key="1">
    <source>
        <dbReference type="EMBL" id="MFC4737828.1"/>
    </source>
</evidence>
<gene>
    <name evidence="1" type="ORF">ACFO4L_14705</name>
</gene>
<evidence type="ECO:0000313" key="2">
    <source>
        <dbReference type="Proteomes" id="UP001595896"/>
    </source>
</evidence>
<dbReference type="Proteomes" id="UP001595896">
    <property type="component" value="Unassembled WGS sequence"/>
</dbReference>
<protein>
    <submittedName>
        <fullName evidence="1">Uncharacterized protein</fullName>
    </submittedName>
</protein>
<keyword evidence="2" id="KW-1185">Reference proteome</keyword>
<name>A0ABV9NWU4_9BACI</name>
<dbReference type="InterPro" id="IPR008928">
    <property type="entry name" value="6-hairpin_glycosidase_sf"/>
</dbReference>
<dbReference type="RefSeq" id="WP_377910415.1">
    <property type="nucleotide sequence ID" value="NZ_JBHSGK010000019.1"/>
</dbReference>
<proteinExistence type="predicted"/>
<organism evidence="1 2">
    <name type="scientific">Bacillus daqingensis</name>
    <dbReference type="NCBI Taxonomy" id="872396"/>
    <lineage>
        <taxon>Bacteria</taxon>
        <taxon>Bacillati</taxon>
        <taxon>Bacillota</taxon>
        <taxon>Bacilli</taxon>
        <taxon>Bacillales</taxon>
        <taxon>Bacillaceae</taxon>
        <taxon>Bacillus</taxon>
    </lineage>
</organism>
<reference evidence="2" key="1">
    <citation type="journal article" date="2019" name="Int. J. Syst. Evol. Microbiol.">
        <title>The Global Catalogue of Microorganisms (GCM) 10K type strain sequencing project: providing services to taxonomists for standard genome sequencing and annotation.</title>
        <authorList>
            <consortium name="The Broad Institute Genomics Platform"/>
            <consortium name="The Broad Institute Genome Sequencing Center for Infectious Disease"/>
            <person name="Wu L."/>
            <person name="Ma J."/>
        </authorList>
    </citation>
    <scope>NUCLEOTIDE SEQUENCE [LARGE SCALE GENOMIC DNA]</scope>
    <source>
        <strain evidence="2">JCM 12165</strain>
    </source>
</reference>
<dbReference type="EMBL" id="JBHSGK010000019">
    <property type="protein sequence ID" value="MFC4737828.1"/>
    <property type="molecule type" value="Genomic_DNA"/>
</dbReference>
<dbReference type="SUPFAM" id="SSF48208">
    <property type="entry name" value="Six-hairpin glycosidases"/>
    <property type="match status" value="1"/>
</dbReference>
<sequence length="565" mass="64842">MEKLLSTIFDAVKKRTTIDAVDTELENAYRTKEGELIVYLSVGNSYTRAFVTMGRGKTAAEAINEAIESYLEYRVRHLKPISVKLDVVREVVPGRKQGSRLNVKKDEILYRRGEDGFAFSEDLRISFLPEEVEAYKMIQERHLVKENAFLAFEKHPLLFDQKAVKTLLTNEFMDVYKVRTHSHYYDKNGYLKLYRGHRFFDDLNRDDLVNAITLAKNNYFKQAVNSKGKIVYAYQPHNGSQASGYNILRHAGTTYSMLEVHEMMPDDRLLDAAKRGINFLKKKVEDIEINGKKAQAVVEKGAAKLGGNGLAIVCLAKYTELTGDRQHLELMQNLATWMGELQDESGKFAVHKQKVATGENTGFISHYYPGEAILAMVRLYKIDGDEKWLDFAENEANYLITDRDKTETIDTIAHDHWLLYGLNELYRERPKDMYLKHSFFIADAMIHAQRLDPNEYSREWIGSYKQPGTPRSTPTACRSEGLGAAYRLAMDHGYEDKAASYKAGIHEGIKFQLQMQLRPESVMYYMNKRLCLGAFHAGLKNYELRNDYTQHNISSLISYAGILEK</sequence>
<comment type="caution">
    <text evidence="1">The sequence shown here is derived from an EMBL/GenBank/DDBJ whole genome shotgun (WGS) entry which is preliminary data.</text>
</comment>